<reference evidence="1" key="1">
    <citation type="journal article" date="2012" name="Nat. Biotechnol.">
        <title>Reference genome sequence of the model plant Setaria.</title>
        <authorList>
            <person name="Bennetzen J.L."/>
            <person name="Schmutz J."/>
            <person name="Wang H."/>
            <person name="Percifield R."/>
            <person name="Hawkins J."/>
            <person name="Pontaroli A.C."/>
            <person name="Estep M."/>
            <person name="Feng L."/>
            <person name="Vaughn J.N."/>
            <person name="Grimwood J."/>
            <person name="Jenkins J."/>
            <person name="Barry K."/>
            <person name="Lindquist E."/>
            <person name="Hellsten U."/>
            <person name="Deshpande S."/>
            <person name="Wang X."/>
            <person name="Wu X."/>
            <person name="Mitros T."/>
            <person name="Triplett J."/>
            <person name="Yang X."/>
            <person name="Ye C.Y."/>
            <person name="Mauro-Herrera M."/>
            <person name="Wang L."/>
            <person name="Li P."/>
            <person name="Sharma M."/>
            <person name="Sharma R."/>
            <person name="Ronald P.C."/>
            <person name="Panaud O."/>
            <person name="Kellogg E.A."/>
            <person name="Brutnell T.P."/>
            <person name="Doust A.N."/>
            <person name="Tuskan G.A."/>
            <person name="Rokhsar D."/>
            <person name="Devos K.M."/>
        </authorList>
    </citation>
    <scope>NUCLEOTIDE SEQUENCE [LARGE SCALE GENOMIC DNA]</scope>
    <source>
        <strain evidence="1">Yugu1</strain>
    </source>
</reference>
<gene>
    <name evidence="1" type="ORF">SETIT_2G430100v2</name>
</gene>
<dbReference type="AlphaFoldDB" id="A0A368Q906"/>
<organism evidence="1">
    <name type="scientific">Setaria italica</name>
    <name type="common">Foxtail millet</name>
    <name type="synonym">Panicum italicum</name>
    <dbReference type="NCBI Taxonomy" id="4555"/>
    <lineage>
        <taxon>Eukaryota</taxon>
        <taxon>Viridiplantae</taxon>
        <taxon>Streptophyta</taxon>
        <taxon>Embryophyta</taxon>
        <taxon>Tracheophyta</taxon>
        <taxon>Spermatophyta</taxon>
        <taxon>Magnoliopsida</taxon>
        <taxon>Liliopsida</taxon>
        <taxon>Poales</taxon>
        <taxon>Poaceae</taxon>
        <taxon>PACMAD clade</taxon>
        <taxon>Panicoideae</taxon>
        <taxon>Panicodae</taxon>
        <taxon>Paniceae</taxon>
        <taxon>Cenchrinae</taxon>
        <taxon>Setaria</taxon>
    </lineage>
</organism>
<name>A0A368Q906_SETIT</name>
<accession>A0A368Q906</accession>
<sequence length="154" mass="18062">MHGCTFDTSVQVLSRLKTTFSKQLATLMARSKTQVSSHHMQVRTCEGTKIEPFKRQALWNLKFQRWRRSPLAHKVVSSTLLMSVMLWSFEVQNLRHAVLFKVTRHSEDFIRKYVKRKSTKTYSEFCGIRKFIRKVRSKSQLLVASTVKLKTLRG</sequence>
<proteinExistence type="predicted"/>
<dbReference type="EMBL" id="CM003529">
    <property type="protein sequence ID" value="RCV14487.1"/>
    <property type="molecule type" value="Genomic_DNA"/>
</dbReference>
<protein>
    <submittedName>
        <fullName evidence="1">Uncharacterized protein</fullName>
    </submittedName>
</protein>
<reference evidence="1" key="2">
    <citation type="submission" date="2015-07" db="EMBL/GenBank/DDBJ databases">
        <authorList>
            <person name="Noorani M."/>
        </authorList>
    </citation>
    <scope>NUCLEOTIDE SEQUENCE</scope>
    <source>
        <strain evidence="1">Yugu1</strain>
    </source>
</reference>
<evidence type="ECO:0000313" key="1">
    <source>
        <dbReference type="EMBL" id="RCV14487.1"/>
    </source>
</evidence>